<feature type="coiled-coil region" evidence="1">
    <location>
        <begin position="249"/>
        <end position="466"/>
    </location>
</feature>
<organism evidence="3 4">
    <name type="scientific">Knipowitschia caucasica</name>
    <name type="common">Caucasian dwarf goby</name>
    <name type="synonym">Pomatoschistus caucasicus</name>
    <dbReference type="NCBI Taxonomy" id="637954"/>
    <lineage>
        <taxon>Eukaryota</taxon>
        <taxon>Metazoa</taxon>
        <taxon>Chordata</taxon>
        <taxon>Craniata</taxon>
        <taxon>Vertebrata</taxon>
        <taxon>Euteleostomi</taxon>
        <taxon>Actinopterygii</taxon>
        <taxon>Neopterygii</taxon>
        <taxon>Teleostei</taxon>
        <taxon>Neoteleostei</taxon>
        <taxon>Acanthomorphata</taxon>
        <taxon>Gobiaria</taxon>
        <taxon>Gobiiformes</taxon>
        <taxon>Gobioidei</taxon>
        <taxon>Gobiidae</taxon>
        <taxon>Gobiinae</taxon>
        <taxon>Knipowitschia</taxon>
    </lineage>
</organism>
<protein>
    <submittedName>
        <fullName evidence="3">Uncharacterized protein</fullName>
    </submittedName>
</protein>
<dbReference type="AlphaFoldDB" id="A0AAV2K341"/>
<feature type="coiled-coil region" evidence="1">
    <location>
        <begin position="500"/>
        <end position="584"/>
    </location>
</feature>
<accession>A0AAV2K341</accession>
<gene>
    <name evidence="3" type="ORF">KC01_LOCUS13969</name>
</gene>
<dbReference type="EMBL" id="OZ035838">
    <property type="protein sequence ID" value="CAL1583506.1"/>
    <property type="molecule type" value="Genomic_DNA"/>
</dbReference>
<feature type="compositionally biased region" description="Polar residues" evidence="2">
    <location>
        <begin position="1"/>
        <end position="10"/>
    </location>
</feature>
<dbReference type="Proteomes" id="UP001497482">
    <property type="component" value="Chromosome 16"/>
</dbReference>
<feature type="coiled-coil region" evidence="1">
    <location>
        <begin position="123"/>
        <end position="216"/>
    </location>
</feature>
<evidence type="ECO:0000313" key="4">
    <source>
        <dbReference type="Proteomes" id="UP001497482"/>
    </source>
</evidence>
<evidence type="ECO:0000313" key="3">
    <source>
        <dbReference type="EMBL" id="CAL1583506.1"/>
    </source>
</evidence>
<sequence>MEKISLTTEGQELGDVPTDSTLTSKMEQQEKKLMKIQKLHQSLQQEIQVVRTALNQHISARESLGREFKARESERKRIEMLELQLQEFEDLKKQHSWTVERNLSLEKEKKEHFEQMEFVQKCLDEQVAASQTLEQKLTEKERECKEVEVLKRQLQQFEEVKEQYSWSLKRNESLEKELEQAKELLERNETEHREVCEKTTEMLELQLQEFEDLKKQHSWTVERNLSLEKEKKEHFEQMEFATELQLLQKEVLEENLEEMEFVKKCLEEYVSACKKLEKVKVKESDCKEVEVLKRQLQEFEEVKEQYSWSLKRNESLEEELEQAKQSLARNETERKETCEKLTELQQRQKKVLTKSFEELRSVKQSLEKQVSARKTLEQELREKESECKKIEVLERQLQEFEDMKEEYSWFADRSLSLETEFEQTKQNLVNTELDLKEERRKREIESEKWEMETRELERELQLCQSRLKQMGTDRAIQNKPSTCETQTQTVTMQQLDWIETENMEEERHSLEKSLHDKEVEFESERRKLKEELEQAHDKLKQQKISQKTFLQEHLEELRVFNKFLEEEVAVRKSLEKQIETSNQRKTCTCEMQTQTVEQTKLKISEDLDTRETSKDQPLDTRETSEDQPLDTRETSEDQPALKEECRGLQGNLKNLTQLFEEKEEQDMQKQGSCLKRDRVKGKNVAALMKMFEQLKSLQVFSPEENQKQPSEGFIVASALIDVSQQKASDFKDKSLAFKNRKALAPTHQGTCV</sequence>
<keyword evidence="4" id="KW-1185">Reference proteome</keyword>
<evidence type="ECO:0000256" key="2">
    <source>
        <dbReference type="SAM" id="MobiDB-lite"/>
    </source>
</evidence>
<keyword evidence="1" id="KW-0175">Coiled coil</keyword>
<reference evidence="3 4" key="1">
    <citation type="submission" date="2024-04" db="EMBL/GenBank/DDBJ databases">
        <authorList>
            <person name="Waldvogel A.-M."/>
            <person name="Schoenle A."/>
        </authorList>
    </citation>
    <scope>NUCLEOTIDE SEQUENCE [LARGE SCALE GENOMIC DNA]</scope>
</reference>
<feature type="region of interest" description="Disordered" evidence="2">
    <location>
        <begin position="1"/>
        <end position="22"/>
    </location>
</feature>
<feature type="region of interest" description="Disordered" evidence="2">
    <location>
        <begin position="600"/>
        <end position="641"/>
    </location>
</feature>
<name>A0AAV2K341_KNICA</name>
<proteinExistence type="predicted"/>
<evidence type="ECO:0000256" key="1">
    <source>
        <dbReference type="SAM" id="Coils"/>
    </source>
</evidence>